<evidence type="ECO:0008006" key="3">
    <source>
        <dbReference type="Google" id="ProtNLM"/>
    </source>
</evidence>
<accession>A0AAD9QUU7</accession>
<sequence length="444" mass="48050">MNRLFKRTVVLDGSGFAETVKVEDIASKVVEFFGSENVLSVQFMPGRAIRVTFENEPFAATVVRESSVSIDNVVCHVRGGGPRPENVLVFRYPFEADSAPLREELSKYGEVHDIRFRAWTHLDNVMDGARVVRMTRSGPIPRSLHVNDHLCKVWYRGMPTSCDICEGSHKAQNCPFKGKCMRYRQEGHLQRHCPNAPNAWGTVGGGPGSGTVDPTPAEAHSVTASSVSTPPLLPQTSATIVPSSEAVVVNLCHEGSSPVSPSPQSQSILTGLVPPAPESSIGAFSSSASVLSDPDSIESFPTEIENNDNCMDMDTHDSCSILSNDGNYNGQSAHVHNDNDNGLSDKMDIKQSIDHIKNSNLDPSNDTIDNDTIDSCTQNDINTSNDDPTVDTDIPQISATDGKHEFNSYMVPTKPISAGASRVTHLSVRKGKLYVPHARTCGCC</sequence>
<reference evidence="1" key="2">
    <citation type="journal article" date="2023" name="Science">
        <title>Genomic signatures of disease resistance in endangered staghorn corals.</title>
        <authorList>
            <person name="Vollmer S.V."/>
            <person name="Selwyn J.D."/>
            <person name="Despard B.A."/>
            <person name="Roesel C.L."/>
        </authorList>
    </citation>
    <scope>NUCLEOTIDE SEQUENCE</scope>
    <source>
        <strain evidence="1">K2</strain>
    </source>
</reference>
<protein>
    <recommendedName>
        <fullName evidence="3">Gag-like protein</fullName>
    </recommendedName>
</protein>
<evidence type="ECO:0000313" key="2">
    <source>
        <dbReference type="Proteomes" id="UP001249851"/>
    </source>
</evidence>
<evidence type="ECO:0000313" key="1">
    <source>
        <dbReference type="EMBL" id="KAK2567788.1"/>
    </source>
</evidence>
<name>A0AAD9QUU7_ACRCE</name>
<reference evidence="1" key="1">
    <citation type="journal article" date="2023" name="G3 (Bethesda)">
        <title>Whole genome assembly and annotation of the endangered Caribbean coral Acropora cervicornis.</title>
        <authorList>
            <person name="Selwyn J.D."/>
            <person name="Vollmer S.V."/>
        </authorList>
    </citation>
    <scope>NUCLEOTIDE SEQUENCE</scope>
    <source>
        <strain evidence="1">K2</strain>
    </source>
</reference>
<gene>
    <name evidence="1" type="ORF">P5673_007658</name>
</gene>
<proteinExistence type="predicted"/>
<comment type="caution">
    <text evidence="1">The sequence shown here is derived from an EMBL/GenBank/DDBJ whole genome shotgun (WGS) entry which is preliminary data.</text>
</comment>
<dbReference type="AlphaFoldDB" id="A0AAD9QUU7"/>
<dbReference type="EMBL" id="JARQWQ010000013">
    <property type="protein sequence ID" value="KAK2567788.1"/>
    <property type="molecule type" value="Genomic_DNA"/>
</dbReference>
<dbReference type="Proteomes" id="UP001249851">
    <property type="component" value="Unassembled WGS sequence"/>
</dbReference>
<organism evidence="1 2">
    <name type="scientific">Acropora cervicornis</name>
    <name type="common">Staghorn coral</name>
    <dbReference type="NCBI Taxonomy" id="6130"/>
    <lineage>
        <taxon>Eukaryota</taxon>
        <taxon>Metazoa</taxon>
        <taxon>Cnidaria</taxon>
        <taxon>Anthozoa</taxon>
        <taxon>Hexacorallia</taxon>
        <taxon>Scleractinia</taxon>
        <taxon>Astrocoeniina</taxon>
        <taxon>Acroporidae</taxon>
        <taxon>Acropora</taxon>
    </lineage>
</organism>
<keyword evidence="2" id="KW-1185">Reference proteome</keyword>